<dbReference type="OrthoDB" id="9806718at2"/>
<comment type="caution">
    <text evidence="3">The sequence shown here is derived from an EMBL/GenBank/DDBJ whole genome shotgun (WGS) entry which is preliminary data.</text>
</comment>
<name>A0A2K3V206_9DEIO</name>
<dbReference type="Pfam" id="PF00892">
    <property type="entry name" value="EamA"/>
    <property type="match status" value="1"/>
</dbReference>
<feature type="transmembrane region" description="Helical" evidence="1">
    <location>
        <begin position="97"/>
        <end position="115"/>
    </location>
</feature>
<dbReference type="PANTHER" id="PTHR22911:SF137">
    <property type="entry name" value="SOLUTE CARRIER FAMILY 35 MEMBER G2-RELATED"/>
    <property type="match status" value="1"/>
</dbReference>
<dbReference type="InterPro" id="IPR037185">
    <property type="entry name" value="EmrE-like"/>
</dbReference>
<dbReference type="EMBL" id="PPPD01000001">
    <property type="protein sequence ID" value="PNY82822.1"/>
    <property type="molecule type" value="Genomic_DNA"/>
</dbReference>
<dbReference type="InterPro" id="IPR000620">
    <property type="entry name" value="EamA_dom"/>
</dbReference>
<reference evidence="3 4" key="1">
    <citation type="submission" date="2018-01" db="EMBL/GenBank/DDBJ databases">
        <title>Deinococcus koreensis sp. nov., a radiation-resistant bacterium isolated from river water.</title>
        <authorList>
            <person name="Choi A."/>
        </authorList>
    </citation>
    <scope>NUCLEOTIDE SEQUENCE [LARGE SCALE GENOMIC DNA]</scope>
    <source>
        <strain evidence="3 4">SJW1-2</strain>
    </source>
</reference>
<keyword evidence="4" id="KW-1185">Reference proteome</keyword>
<dbReference type="PANTHER" id="PTHR22911">
    <property type="entry name" value="ACYL-MALONYL CONDENSING ENZYME-RELATED"/>
    <property type="match status" value="1"/>
</dbReference>
<feature type="transmembrane region" description="Helical" evidence="1">
    <location>
        <begin position="121"/>
        <end position="138"/>
    </location>
</feature>
<dbReference type="GO" id="GO:0016020">
    <property type="term" value="C:membrane"/>
    <property type="evidence" value="ECO:0007669"/>
    <property type="project" value="InterPro"/>
</dbReference>
<evidence type="ECO:0000313" key="4">
    <source>
        <dbReference type="Proteomes" id="UP000236379"/>
    </source>
</evidence>
<dbReference type="Proteomes" id="UP000236379">
    <property type="component" value="Unassembled WGS sequence"/>
</dbReference>
<accession>A0A2K3V206</accession>
<dbReference type="RefSeq" id="WP_103313256.1">
    <property type="nucleotide sequence ID" value="NZ_PPPD01000001.1"/>
</dbReference>
<feature type="transmembrane region" description="Helical" evidence="1">
    <location>
        <begin position="35"/>
        <end position="55"/>
    </location>
</feature>
<protein>
    <recommendedName>
        <fullName evidence="2">EamA domain-containing protein</fullName>
    </recommendedName>
</protein>
<dbReference type="AlphaFoldDB" id="A0A2K3V206"/>
<keyword evidence="1" id="KW-0472">Membrane</keyword>
<keyword evidence="1" id="KW-1133">Transmembrane helix</keyword>
<feature type="transmembrane region" description="Helical" evidence="1">
    <location>
        <begin position="6"/>
        <end position="23"/>
    </location>
</feature>
<evidence type="ECO:0000313" key="3">
    <source>
        <dbReference type="EMBL" id="PNY82822.1"/>
    </source>
</evidence>
<keyword evidence="1" id="KW-0812">Transmembrane</keyword>
<gene>
    <name evidence="3" type="ORF">CVO96_02705</name>
</gene>
<dbReference type="Gene3D" id="1.10.3730.20">
    <property type="match status" value="1"/>
</dbReference>
<evidence type="ECO:0000259" key="2">
    <source>
        <dbReference type="Pfam" id="PF00892"/>
    </source>
</evidence>
<dbReference type="SUPFAM" id="SSF103481">
    <property type="entry name" value="Multidrug resistance efflux transporter EmrE"/>
    <property type="match status" value="1"/>
</dbReference>
<proteinExistence type="predicted"/>
<sequence length="140" mass="15060">MTSWVQYAVISMVFAGFTSVIAKQGLSGISGELGLTVRTVFVFIFVLAFALLFVSRREFAGLQARNYLWLGASGLTTALSWIFYYKALKAGDVATVALIDKGSVVVAMILAALVLREQITPRMILGAALIVGGLLVIARR</sequence>
<organism evidence="3 4">
    <name type="scientific">Deinococcus koreensis</name>
    <dbReference type="NCBI Taxonomy" id="2054903"/>
    <lineage>
        <taxon>Bacteria</taxon>
        <taxon>Thermotogati</taxon>
        <taxon>Deinococcota</taxon>
        <taxon>Deinococci</taxon>
        <taxon>Deinococcales</taxon>
        <taxon>Deinococcaceae</taxon>
        <taxon>Deinococcus</taxon>
    </lineage>
</organism>
<evidence type="ECO:0000256" key="1">
    <source>
        <dbReference type="SAM" id="Phobius"/>
    </source>
</evidence>
<feature type="domain" description="EamA" evidence="2">
    <location>
        <begin position="3"/>
        <end position="138"/>
    </location>
</feature>
<feature type="transmembrane region" description="Helical" evidence="1">
    <location>
        <begin position="67"/>
        <end position="85"/>
    </location>
</feature>